<comment type="caution">
    <text evidence="3">The sequence shown here is derived from an EMBL/GenBank/DDBJ whole genome shotgun (WGS) entry which is preliminary data.</text>
</comment>
<keyword evidence="2" id="KW-0472">Membrane</keyword>
<keyword evidence="2" id="KW-1133">Transmembrane helix</keyword>
<dbReference type="EMBL" id="JATAAI010000068">
    <property type="protein sequence ID" value="KAK1732404.1"/>
    <property type="molecule type" value="Genomic_DNA"/>
</dbReference>
<feature type="compositionally biased region" description="Low complexity" evidence="1">
    <location>
        <begin position="1"/>
        <end position="16"/>
    </location>
</feature>
<evidence type="ECO:0000256" key="1">
    <source>
        <dbReference type="SAM" id="MobiDB-lite"/>
    </source>
</evidence>
<feature type="transmembrane region" description="Helical" evidence="2">
    <location>
        <begin position="588"/>
        <end position="606"/>
    </location>
</feature>
<gene>
    <name evidence="3" type="ORF">QTG54_016939</name>
</gene>
<feature type="compositionally biased region" description="Polar residues" evidence="1">
    <location>
        <begin position="466"/>
        <end position="476"/>
    </location>
</feature>
<organism evidence="3 4">
    <name type="scientific">Skeletonema marinoi</name>
    <dbReference type="NCBI Taxonomy" id="267567"/>
    <lineage>
        <taxon>Eukaryota</taxon>
        <taxon>Sar</taxon>
        <taxon>Stramenopiles</taxon>
        <taxon>Ochrophyta</taxon>
        <taxon>Bacillariophyta</taxon>
        <taxon>Coscinodiscophyceae</taxon>
        <taxon>Thalassiosirophycidae</taxon>
        <taxon>Thalassiosirales</taxon>
        <taxon>Skeletonemataceae</taxon>
        <taxon>Skeletonema</taxon>
        <taxon>Skeletonema marinoi-dohrnii complex</taxon>
    </lineage>
</organism>
<dbReference type="SUPFAM" id="SSF55961">
    <property type="entry name" value="Bet v1-like"/>
    <property type="match status" value="1"/>
</dbReference>
<dbReference type="AlphaFoldDB" id="A0AAD9D475"/>
<protein>
    <submittedName>
        <fullName evidence="3">SRPBCC family protein</fullName>
    </submittedName>
</protein>
<evidence type="ECO:0000256" key="2">
    <source>
        <dbReference type="SAM" id="Phobius"/>
    </source>
</evidence>
<reference evidence="3" key="1">
    <citation type="submission" date="2023-06" db="EMBL/GenBank/DDBJ databases">
        <title>Survivors Of The Sea: Transcriptome response of Skeletonema marinoi to long-term dormancy.</title>
        <authorList>
            <person name="Pinder M.I.M."/>
            <person name="Kourtchenko O."/>
            <person name="Robertson E.K."/>
            <person name="Larsson T."/>
            <person name="Maumus F."/>
            <person name="Osuna-Cruz C.M."/>
            <person name="Vancaester E."/>
            <person name="Stenow R."/>
            <person name="Vandepoele K."/>
            <person name="Ploug H."/>
            <person name="Bruchert V."/>
            <person name="Godhe A."/>
            <person name="Topel M."/>
        </authorList>
    </citation>
    <scope>NUCLEOTIDE SEQUENCE</scope>
    <source>
        <strain evidence="3">R05AC</strain>
    </source>
</reference>
<dbReference type="Gene3D" id="3.30.530.20">
    <property type="match status" value="1"/>
</dbReference>
<keyword evidence="4" id="KW-1185">Reference proteome</keyword>
<dbReference type="PANTHER" id="PTHR34560:SF1">
    <property type="entry name" value="START DOMAIN-CONTAINING PROTEIN"/>
    <property type="match status" value="1"/>
</dbReference>
<name>A0AAD9D475_9STRA</name>
<feature type="region of interest" description="Disordered" evidence="1">
    <location>
        <begin position="466"/>
        <end position="498"/>
    </location>
</feature>
<sequence>MISSSSSRRNNNNDDSATSVELDDGTPSHSALNDLHRVLKLIEAERHLAAHQLFTHARERIVSNATASTDTSLASARTLLNAKGHEFRTLEKRCDIFGNAKRNLSVNNHSSDDEENSWILAQTLFGITTYYRREPIDNSLSIKIEGELSDVSVPLFEQIVVLRECDLYHTWAPFMTKSRKLAQLDKLDVVAWYEVGVPLLGLMRDACYRAVGCDCMKEDGSVLLVAVGLNDSEEHGVKNALNDGHHGNNGNNSNGNGGEEEKHNGDNEGAAVVNGEHHRQSYVNQLTAVTTDSNLVTDTVASSFLARDEILETIEIPPIPTGTGKGRMTIRNFAASIDVLGPSSARTCIVVNIDPNLHFLPQSLIDFSLKKMAGVMILKLQHAAKRVVADPIKNPHARRMREDVTFYRDWLLPRFQRHCDDLGWEMPPVKALEVSDEELRAKGVFESWRSEVDSTSNHNINSVEESIPSEENNTTIGSPASVVSSTGSSKGSTTKKAKLAKLVRQLRSPETPEEKIAAARLRAAKRLKPEPFSDSKKRRLRELKGAKRKAEDRIRANDEISCDEASVSTFGTFQTNYRWDEESGLKKSLAMFTITFLLNVVLPYFSSDKFLSRLTLSFKQQILSVASESVPLLFICLQATSLRSLLEFLLIFAFDSIDFGQKKLVQNMEFGRKLYHAEVRKYSSVTAAAVVAVSCGLAFLRFLFEEVALCMCSYFDMDWGMICDDSDSASKESWSCGQLGLTISTFVTTRLGIFVVAVLLMASIVLPKPERRVRRQQYSTSPRSISSSCVSNQIIDSEDAGSGSVVSIVSVSTPRGGPGDIPDTIGGNNPLSICGTFSPVGSMSMDVIDEEEED</sequence>
<feature type="region of interest" description="Disordered" evidence="1">
    <location>
        <begin position="1"/>
        <end position="27"/>
    </location>
</feature>
<feature type="transmembrane region" description="Helical" evidence="2">
    <location>
        <begin position="682"/>
        <end position="704"/>
    </location>
</feature>
<dbReference type="Proteomes" id="UP001224775">
    <property type="component" value="Unassembled WGS sequence"/>
</dbReference>
<evidence type="ECO:0000313" key="3">
    <source>
        <dbReference type="EMBL" id="KAK1732404.1"/>
    </source>
</evidence>
<feature type="transmembrane region" description="Helical" evidence="2">
    <location>
        <begin position="743"/>
        <end position="766"/>
    </location>
</feature>
<feature type="region of interest" description="Disordered" evidence="1">
    <location>
        <begin position="236"/>
        <end position="270"/>
    </location>
</feature>
<feature type="compositionally biased region" description="Low complexity" evidence="1">
    <location>
        <begin position="477"/>
        <end position="492"/>
    </location>
</feature>
<proteinExistence type="predicted"/>
<dbReference type="PANTHER" id="PTHR34560">
    <property type="entry name" value="POLYKETIDE CYCLASE/DEHYDRASE/LIPID TRANSPORT SUPERFAMILY PROTEIN"/>
    <property type="match status" value="1"/>
</dbReference>
<evidence type="ECO:0000313" key="4">
    <source>
        <dbReference type="Proteomes" id="UP001224775"/>
    </source>
</evidence>
<dbReference type="InterPro" id="IPR023393">
    <property type="entry name" value="START-like_dom_sf"/>
</dbReference>
<keyword evidence="2" id="KW-0812">Transmembrane</keyword>
<accession>A0AAD9D475</accession>